<feature type="signal peptide" evidence="2">
    <location>
        <begin position="1"/>
        <end position="23"/>
    </location>
</feature>
<evidence type="ECO:0000313" key="6">
    <source>
        <dbReference type="RefSeq" id="XP_022318296.1"/>
    </source>
</evidence>
<name>A0A8B8CV19_CRAVI</name>
<dbReference type="OrthoDB" id="6157674at2759"/>
<dbReference type="KEGG" id="cvn:111121353"/>
<dbReference type="GO" id="GO:0007165">
    <property type="term" value="P:signal transduction"/>
    <property type="evidence" value="ECO:0007669"/>
    <property type="project" value="TreeGrafter"/>
</dbReference>
<feature type="domain" description="Tyrosine-protein kinase ephrin type A/B receptor-like" evidence="3">
    <location>
        <begin position="987"/>
        <end position="1033"/>
    </location>
</feature>
<dbReference type="PANTHER" id="PTHR24046:SF5">
    <property type="entry name" value="EGF-LIKE DOMAIN-CONTAINING PROTEIN"/>
    <property type="match status" value="1"/>
</dbReference>
<gene>
    <name evidence="6" type="primary">LOC111121353</name>
</gene>
<dbReference type="Pfam" id="PF17517">
    <property type="entry name" value="IgGFc_binding"/>
    <property type="match status" value="1"/>
</dbReference>
<dbReference type="GeneID" id="111121353"/>
<dbReference type="SMART" id="SM01411">
    <property type="entry name" value="Ephrin_rec_like"/>
    <property type="match status" value="4"/>
</dbReference>
<keyword evidence="1" id="KW-0472">Membrane</keyword>
<dbReference type="InterPro" id="IPR035234">
    <property type="entry name" value="IgGFc-bd_N"/>
</dbReference>
<dbReference type="Pfam" id="PF07699">
    <property type="entry name" value="Ephrin_rec_like"/>
    <property type="match status" value="2"/>
</dbReference>
<evidence type="ECO:0000313" key="5">
    <source>
        <dbReference type="Proteomes" id="UP000694844"/>
    </source>
</evidence>
<evidence type="ECO:0000259" key="4">
    <source>
        <dbReference type="Pfam" id="PF17517"/>
    </source>
</evidence>
<dbReference type="RefSeq" id="XP_022318296.1">
    <property type="nucleotide sequence ID" value="XM_022462588.1"/>
</dbReference>
<dbReference type="InterPro" id="IPR009030">
    <property type="entry name" value="Growth_fac_rcpt_cys_sf"/>
</dbReference>
<keyword evidence="1" id="KW-1133">Transmembrane helix</keyword>
<dbReference type="PANTHER" id="PTHR24046">
    <property type="entry name" value="SIGNAL PEPTIDE, CUB AND EGF-LIKE DOMAIN-CONTAINING"/>
    <property type="match status" value="1"/>
</dbReference>
<sequence length="1135" mass="127187">MFLIHHQYKICIHLILALSLCGGELCQQGDLSHSLFFMGSITENRAIIRKQNGSEVCVCSHMNGTCINYSNFTNPKRITSLSKGTIYRVNSNKDVFGKQTDSGFNAYRDVILGSEYVVPALHYIKTPDISNILGIGNPTNKTVSVRINYPTGKNFSFSLCDNDTQHLELKGYEVKDFRLDCHIAGTHIKASNKIIVYSAGELNGTFMVEQLLPVNLWESYYVVFPSGKHSTEDIVMVLTAYDNTTVHIFGYDYVTIPHKYDSIQRNIASDSALTITSSQPVSVTQFINDGTGWAMITIIPMTYELNTQNLIYMTDDNLHAFATTNGRDIQNKTDEIPMFSKYYTNSSEINVSGTAHTVYGCRVLKHHSDSREIMGSNCALGNFSRKDPVWPVMKPDRMDNDGNGLTENNNCFANFGTLIHRSIRVCDGADSFGSFFVLPLTNLNRTSSIHCVIHNMPVTEVKTVVTVHYKQRATGMNDWSSHNIKLNITVTDHHIRINRSILQTNAEALLFIETNSNNEISLICRIECQGTSCSNDFMVPPVDVLKDRYIIATPIHKEKNVQQVQCHVVTMFNGTSYSIPYLNIHKHNLTLLNHSSFKLPLNAPNPVFIVANHIISVVCFQILNSGYFIQYVLPSMGMKYELSKNDQTNTMFAISMDDNTFVNISNTCTAFCNEYIVLKKAGTRSEEISKKPNSSLSIFANKPIILLGMVSSNCSPTGSNLVYVPPTVNYSRIHNFSNCNSSGPQHFKLFPTEIKTVSEQVPGDGLDNDQDGWVDEEYCGFLWNDYSIFDLDLDGSVNEDCKGCREGERLNSSFACEPCDFGTFRENMSRIDSCDTCEESLTTFSKGSTSSQDCVPSCGVGMEFNNFTRKCENCSVGFYKNVSGNETDQSVKDRFWCKRCPANRTTFTGGSTNLSDCIEHCGFGQYLSVNNDCLPCEVGTYKNTTSEDVSLDMSLRWNCSACKAGQTTTAEKSQTCIDLEVCKKGFEFNNETQRCDPCKLGFYKDLKGSNITCKRCPANYTTRATGKTSEEDCKLADCMCPCNRIHVQKNFTSEELSKAIEEMKKELVVNKEQLSSTLRTKISVMDSRPSANSIGSFGVVMITFVFVFFIAVDFLILKAHLSILFQRLKYFFFGR</sequence>
<dbReference type="Gene3D" id="2.10.50.10">
    <property type="entry name" value="Tumor Necrosis Factor Receptor, subunit A, domain 2"/>
    <property type="match status" value="4"/>
</dbReference>
<dbReference type="InterPro" id="IPR052071">
    <property type="entry name" value="SCUB_EGF-like_domain"/>
</dbReference>
<dbReference type="AlphaFoldDB" id="A0A8B8CV19"/>
<keyword evidence="5" id="KW-1185">Reference proteome</keyword>
<evidence type="ECO:0000256" key="1">
    <source>
        <dbReference type="SAM" id="Phobius"/>
    </source>
</evidence>
<protein>
    <submittedName>
        <fullName evidence="6">Uncharacterized protein LOC111121353 isoform X1</fullName>
    </submittedName>
</protein>
<evidence type="ECO:0000259" key="3">
    <source>
        <dbReference type="Pfam" id="PF07699"/>
    </source>
</evidence>
<keyword evidence="2" id="KW-0732">Signal</keyword>
<dbReference type="InterPro" id="IPR011641">
    <property type="entry name" value="Tyr-kin_ephrin_A/B_rcpt-like"/>
</dbReference>
<accession>A0A8B8CV19</accession>
<feature type="transmembrane region" description="Helical" evidence="1">
    <location>
        <begin position="1094"/>
        <end position="1117"/>
    </location>
</feature>
<dbReference type="Proteomes" id="UP000694844">
    <property type="component" value="Chromosome 2"/>
</dbReference>
<keyword evidence="1" id="KW-0812">Transmembrane</keyword>
<dbReference type="SUPFAM" id="SSF57184">
    <property type="entry name" value="Growth factor receptor domain"/>
    <property type="match status" value="1"/>
</dbReference>
<feature type="chain" id="PRO_5034836926" evidence="2">
    <location>
        <begin position="24"/>
        <end position="1135"/>
    </location>
</feature>
<proteinExistence type="predicted"/>
<organism evidence="5 6">
    <name type="scientific">Crassostrea virginica</name>
    <name type="common">Eastern oyster</name>
    <dbReference type="NCBI Taxonomy" id="6565"/>
    <lineage>
        <taxon>Eukaryota</taxon>
        <taxon>Metazoa</taxon>
        <taxon>Spiralia</taxon>
        <taxon>Lophotrochozoa</taxon>
        <taxon>Mollusca</taxon>
        <taxon>Bivalvia</taxon>
        <taxon>Autobranchia</taxon>
        <taxon>Pteriomorphia</taxon>
        <taxon>Ostreida</taxon>
        <taxon>Ostreoidea</taxon>
        <taxon>Ostreidae</taxon>
        <taxon>Crassostrea</taxon>
    </lineage>
</organism>
<feature type="domain" description="IgGFc-binding protein N-terminal" evidence="4">
    <location>
        <begin position="111"/>
        <end position="307"/>
    </location>
</feature>
<reference evidence="6" key="1">
    <citation type="submission" date="2025-08" db="UniProtKB">
        <authorList>
            <consortium name="RefSeq"/>
        </authorList>
    </citation>
    <scope>IDENTIFICATION</scope>
    <source>
        <tissue evidence="6">Whole sample</tissue>
    </source>
</reference>
<evidence type="ECO:0000256" key="2">
    <source>
        <dbReference type="SAM" id="SignalP"/>
    </source>
</evidence>
<feature type="domain" description="Tyrosine-protein kinase ephrin type A/B receptor-like" evidence="3">
    <location>
        <begin position="865"/>
        <end position="917"/>
    </location>
</feature>
<dbReference type="GO" id="GO:0009986">
    <property type="term" value="C:cell surface"/>
    <property type="evidence" value="ECO:0007669"/>
    <property type="project" value="TreeGrafter"/>
</dbReference>
<dbReference type="GO" id="GO:0005615">
    <property type="term" value="C:extracellular space"/>
    <property type="evidence" value="ECO:0007669"/>
    <property type="project" value="TreeGrafter"/>
</dbReference>